<evidence type="ECO:0000256" key="10">
    <source>
        <dbReference type="RuleBase" id="RU004347"/>
    </source>
</evidence>
<evidence type="ECO:0000313" key="12">
    <source>
        <dbReference type="EMBL" id="BAW80871.1"/>
    </source>
</evidence>
<evidence type="ECO:0000313" key="13">
    <source>
        <dbReference type="Proteomes" id="UP000243679"/>
    </source>
</evidence>
<keyword evidence="8 9" id="KW-0067">ATP-binding</keyword>
<evidence type="ECO:0000259" key="11">
    <source>
        <dbReference type="Pfam" id="PF01583"/>
    </source>
</evidence>
<dbReference type="Proteomes" id="UP000243679">
    <property type="component" value="Chromosome"/>
</dbReference>
<comment type="similarity">
    <text evidence="9 10">Belongs to the APS kinase family.</text>
</comment>
<keyword evidence="7 9" id="KW-0418">Kinase</keyword>
<protein>
    <recommendedName>
        <fullName evidence="4 9">Adenylyl-sulfate kinase</fullName>
        <ecNumber evidence="4 9">2.7.1.25</ecNumber>
    </recommendedName>
    <alternativeName>
        <fullName evidence="9">APS kinase</fullName>
    </alternativeName>
    <alternativeName>
        <fullName evidence="9">ATP adenosine-5'-phosphosulfate 3'-phosphotransferase</fullName>
    </alternativeName>
    <alternativeName>
        <fullName evidence="9">Adenosine-5'-phosphosulfate kinase</fullName>
    </alternativeName>
</protein>
<feature type="binding site" evidence="9">
    <location>
        <begin position="33"/>
        <end position="40"/>
    </location>
    <ligand>
        <name>ATP</name>
        <dbReference type="ChEBI" id="CHEBI:30616"/>
    </ligand>
</feature>
<dbReference type="HAMAP" id="MF_00065">
    <property type="entry name" value="Adenylyl_sulf_kinase"/>
    <property type="match status" value="1"/>
</dbReference>
<dbReference type="Gene3D" id="3.40.50.300">
    <property type="entry name" value="P-loop containing nucleotide triphosphate hydrolases"/>
    <property type="match status" value="1"/>
</dbReference>
<comment type="pathway">
    <text evidence="3 9 10">Sulfur metabolism; hydrogen sulfide biosynthesis; sulfite from sulfate: step 2/3.</text>
</comment>
<dbReference type="Pfam" id="PF01583">
    <property type="entry name" value="APS_kinase"/>
    <property type="match status" value="1"/>
</dbReference>
<evidence type="ECO:0000256" key="1">
    <source>
        <dbReference type="ARBA" id="ARBA00001823"/>
    </source>
</evidence>
<dbReference type="GO" id="GO:0005524">
    <property type="term" value="F:ATP binding"/>
    <property type="evidence" value="ECO:0007669"/>
    <property type="project" value="UniProtKB-UniRule"/>
</dbReference>
<feature type="domain" description="APS kinase" evidence="11">
    <location>
        <begin position="26"/>
        <end position="175"/>
    </location>
</feature>
<dbReference type="InterPro" id="IPR027417">
    <property type="entry name" value="P-loop_NTPase"/>
</dbReference>
<keyword evidence="6 9" id="KW-0547">Nucleotide-binding</keyword>
<keyword evidence="13" id="KW-1185">Reference proteome</keyword>
<dbReference type="UniPathway" id="UPA00140">
    <property type="reaction ID" value="UER00205"/>
</dbReference>
<dbReference type="OrthoDB" id="9804504at2"/>
<dbReference type="GO" id="GO:0005737">
    <property type="term" value="C:cytoplasm"/>
    <property type="evidence" value="ECO:0007669"/>
    <property type="project" value="TreeGrafter"/>
</dbReference>
<dbReference type="EMBL" id="AP014836">
    <property type="protein sequence ID" value="BAW80871.1"/>
    <property type="molecule type" value="Genomic_DNA"/>
</dbReference>
<dbReference type="AlphaFoldDB" id="A0A1Q2SP24"/>
<dbReference type="GO" id="GO:0004020">
    <property type="term" value="F:adenylylsulfate kinase activity"/>
    <property type="evidence" value="ECO:0007669"/>
    <property type="project" value="UniProtKB-UniRule"/>
</dbReference>
<sequence length="200" mass="22308">MASSNIIWHKPVVKRADREWLNGHKSTILWFTGLSGAGKSTLAHAVESRLLQLGCRTFVFDGDNVRHGLCADLGFSKEDRSENIRRIGEMCKLFVEAGVIALTAFISPFRQDRQRARDLVAEGDFLEIYCQAPLAICEQRDVKGLYKRARAGEIPEFTGISSPYEAPEIPELVVNTGTQDIEESVAMVINLLKSRSIILD</sequence>
<dbReference type="GO" id="GO:0070814">
    <property type="term" value="P:hydrogen sulfide biosynthetic process"/>
    <property type="evidence" value="ECO:0007669"/>
    <property type="project" value="UniProtKB-UniRule"/>
</dbReference>
<dbReference type="RefSeq" id="WP_096527369.1">
    <property type="nucleotide sequence ID" value="NZ_AP014836.1"/>
</dbReference>
<evidence type="ECO:0000256" key="5">
    <source>
        <dbReference type="ARBA" id="ARBA00022679"/>
    </source>
</evidence>
<comment type="catalytic activity">
    <reaction evidence="1 9 10">
        <text>adenosine 5'-phosphosulfate + ATP = 3'-phosphoadenylyl sulfate + ADP + H(+)</text>
        <dbReference type="Rhea" id="RHEA:24152"/>
        <dbReference type="ChEBI" id="CHEBI:15378"/>
        <dbReference type="ChEBI" id="CHEBI:30616"/>
        <dbReference type="ChEBI" id="CHEBI:58243"/>
        <dbReference type="ChEBI" id="CHEBI:58339"/>
        <dbReference type="ChEBI" id="CHEBI:456216"/>
        <dbReference type="EC" id="2.7.1.25"/>
    </reaction>
</comment>
<dbReference type="KEGG" id="ntt:TAO_1501"/>
<dbReference type="SUPFAM" id="SSF52540">
    <property type="entry name" value="P-loop containing nucleoside triphosphate hydrolases"/>
    <property type="match status" value="1"/>
</dbReference>
<proteinExistence type="inferred from homology"/>
<comment type="function">
    <text evidence="2 9 10">Catalyzes the synthesis of activated sulfate.</text>
</comment>
<keyword evidence="9" id="KW-0597">Phosphoprotein</keyword>
<evidence type="ECO:0000256" key="2">
    <source>
        <dbReference type="ARBA" id="ARBA00002632"/>
    </source>
</evidence>
<evidence type="ECO:0000256" key="6">
    <source>
        <dbReference type="ARBA" id="ARBA00022741"/>
    </source>
</evidence>
<dbReference type="CDD" id="cd02027">
    <property type="entry name" value="APSK"/>
    <property type="match status" value="1"/>
</dbReference>
<evidence type="ECO:0000256" key="9">
    <source>
        <dbReference type="HAMAP-Rule" id="MF_00065"/>
    </source>
</evidence>
<dbReference type="InterPro" id="IPR002891">
    <property type="entry name" value="APS"/>
</dbReference>
<organism evidence="12 13">
    <name type="scientific">Candidatus Nitrosoglobus terrae</name>
    <dbReference type="NCBI Taxonomy" id="1630141"/>
    <lineage>
        <taxon>Bacteria</taxon>
        <taxon>Pseudomonadati</taxon>
        <taxon>Pseudomonadota</taxon>
        <taxon>Gammaproteobacteria</taxon>
        <taxon>Chromatiales</taxon>
        <taxon>Chromatiaceae</taxon>
        <taxon>Candidatus Nitrosoglobus</taxon>
    </lineage>
</organism>
<dbReference type="InterPro" id="IPR050512">
    <property type="entry name" value="Sulf_AdTrans/APS_kinase"/>
</dbReference>
<dbReference type="PANTHER" id="PTHR42700">
    <property type="entry name" value="SULFATE ADENYLYLTRANSFERASE"/>
    <property type="match status" value="1"/>
</dbReference>
<dbReference type="NCBIfam" id="NF003013">
    <property type="entry name" value="PRK03846.1"/>
    <property type="match status" value="1"/>
</dbReference>
<feature type="active site" description="Phosphoserine intermediate" evidence="9">
    <location>
        <position position="107"/>
    </location>
</feature>
<evidence type="ECO:0000256" key="7">
    <source>
        <dbReference type="ARBA" id="ARBA00022777"/>
    </source>
</evidence>
<dbReference type="GO" id="GO:0004781">
    <property type="term" value="F:sulfate adenylyltransferase (ATP) activity"/>
    <property type="evidence" value="ECO:0007669"/>
    <property type="project" value="TreeGrafter"/>
</dbReference>
<accession>A0A1Q2SP24</accession>
<evidence type="ECO:0000256" key="4">
    <source>
        <dbReference type="ARBA" id="ARBA00012121"/>
    </source>
</evidence>
<dbReference type="PANTHER" id="PTHR42700:SF1">
    <property type="entry name" value="SULFATE ADENYLYLTRANSFERASE"/>
    <property type="match status" value="1"/>
</dbReference>
<dbReference type="FunFam" id="3.40.50.300:FF:000212">
    <property type="entry name" value="Adenylyl-sulfate kinase"/>
    <property type="match status" value="1"/>
</dbReference>
<dbReference type="GO" id="GO:0019379">
    <property type="term" value="P:sulfate assimilation, phosphoadenylyl sulfate reduction by phosphoadenylyl-sulfate reductase (thioredoxin)"/>
    <property type="evidence" value="ECO:0007669"/>
    <property type="project" value="TreeGrafter"/>
</dbReference>
<dbReference type="InterPro" id="IPR059117">
    <property type="entry name" value="APS_kinase_dom"/>
</dbReference>
<dbReference type="NCBIfam" id="TIGR00455">
    <property type="entry name" value="apsK"/>
    <property type="match status" value="1"/>
</dbReference>
<dbReference type="GO" id="GO:0010134">
    <property type="term" value="P:sulfate assimilation via adenylyl sulfate reduction"/>
    <property type="evidence" value="ECO:0007669"/>
    <property type="project" value="TreeGrafter"/>
</dbReference>
<name>A0A1Q2SP24_9GAMM</name>
<dbReference type="EC" id="2.7.1.25" evidence="4 9"/>
<reference evidence="12 13" key="1">
    <citation type="journal article" date="2017" name="ISME J.">
        <title>An acid-tolerant ammonia-oxidizing ?-proteobacterium from soil.</title>
        <authorList>
            <person name="Hayatsu M."/>
            <person name="Tago K."/>
            <person name="Uchiyama I."/>
            <person name="Toyoda A."/>
            <person name="Wang Y."/>
            <person name="Shimomura Y."/>
            <person name="Okubo T."/>
            <person name="Kurisu F."/>
            <person name="Hirono Y."/>
            <person name="Nonaka K."/>
            <person name="Akiyama H."/>
            <person name="Itoh T."/>
            <person name="Takami H."/>
        </authorList>
    </citation>
    <scope>NUCLEOTIDE SEQUENCE [LARGE SCALE GENOMIC DNA]</scope>
    <source>
        <strain evidence="12 13">TAO100</strain>
    </source>
</reference>
<evidence type="ECO:0000256" key="3">
    <source>
        <dbReference type="ARBA" id="ARBA00004806"/>
    </source>
</evidence>
<gene>
    <name evidence="9" type="primary">cysC</name>
    <name evidence="12" type="ORF">TAO_1501</name>
</gene>
<keyword evidence="5 9" id="KW-0808">Transferase</keyword>
<evidence type="ECO:0000256" key="8">
    <source>
        <dbReference type="ARBA" id="ARBA00022840"/>
    </source>
</evidence>